<dbReference type="InterPro" id="IPR051553">
    <property type="entry name" value="Ran_GTPase-activating"/>
</dbReference>
<dbReference type="Proteomes" id="UP000194236">
    <property type="component" value="Unassembled WGS sequence"/>
</dbReference>
<dbReference type="InterPro" id="IPR009091">
    <property type="entry name" value="RCC1/BLIP-II"/>
</dbReference>
<dbReference type="SMART" id="SM00225">
    <property type="entry name" value="BTB"/>
    <property type="match status" value="1"/>
</dbReference>
<dbReference type="AlphaFoldDB" id="A0A1Y3AU59"/>
<reference evidence="3 4" key="1">
    <citation type="submission" date="2017-03" db="EMBL/GenBank/DDBJ databases">
        <title>Genome Survey of Euroglyphus maynei.</title>
        <authorList>
            <person name="Arlian L.G."/>
            <person name="Morgan M.S."/>
            <person name="Rider S.D."/>
        </authorList>
    </citation>
    <scope>NUCLEOTIDE SEQUENCE [LARGE SCALE GENOMIC DNA]</scope>
    <source>
        <strain evidence="3">Arlian Lab</strain>
        <tissue evidence="3">Whole body</tissue>
    </source>
</reference>
<dbReference type="InterPro" id="IPR011333">
    <property type="entry name" value="SKP1/BTB/POZ_sf"/>
</dbReference>
<evidence type="ECO:0000313" key="4">
    <source>
        <dbReference type="Proteomes" id="UP000194236"/>
    </source>
</evidence>
<dbReference type="Gene3D" id="2.130.10.30">
    <property type="entry name" value="Regulator of chromosome condensation 1/beta-lactamase-inhibitor protein II"/>
    <property type="match status" value="1"/>
</dbReference>
<gene>
    <name evidence="3" type="ORF">BLA29_005519</name>
</gene>
<dbReference type="InterPro" id="IPR000408">
    <property type="entry name" value="Reg_chr_condens"/>
</dbReference>
<name>A0A1Y3AU59_EURMA</name>
<dbReference type="Pfam" id="PF00651">
    <property type="entry name" value="BTB"/>
    <property type="match status" value="1"/>
</dbReference>
<keyword evidence="4" id="KW-1185">Reference proteome</keyword>
<dbReference type="PANTHER" id="PTHR45982">
    <property type="entry name" value="REGULATOR OF CHROMOSOME CONDENSATION"/>
    <property type="match status" value="1"/>
</dbReference>
<evidence type="ECO:0000313" key="3">
    <source>
        <dbReference type="EMBL" id="OTF71334.1"/>
    </source>
</evidence>
<organism evidence="3 4">
    <name type="scientific">Euroglyphus maynei</name>
    <name type="common">Mayne's house dust mite</name>
    <dbReference type="NCBI Taxonomy" id="6958"/>
    <lineage>
        <taxon>Eukaryota</taxon>
        <taxon>Metazoa</taxon>
        <taxon>Ecdysozoa</taxon>
        <taxon>Arthropoda</taxon>
        <taxon>Chelicerata</taxon>
        <taxon>Arachnida</taxon>
        <taxon>Acari</taxon>
        <taxon>Acariformes</taxon>
        <taxon>Sarcoptiformes</taxon>
        <taxon>Astigmata</taxon>
        <taxon>Psoroptidia</taxon>
        <taxon>Analgoidea</taxon>
        <taxon>Pyroglyphidae</taxon>
        <taxon>Pyroglyphinae</taxon>
        <taxon>Euroglyphus</taxon>
    </lineage>
</organism>
<dbReference type="PROSITE" id="PS00626">
    <property type="entry name" value="RCC1_2"/>
    <property type="match status" value="1"/>
</dbReference>
<dbReference type="EMBL" id="MUJZ01061584">
    <property type="protein sequence ID" value="OTF71334.1"/>
    <property type="molecule type" value="Genomic_DNA"/>
</dbReference>
<dbReference type="InterPro" id="IPR000210">
    <property type="entry name" value="BTB/POZ_dom"/>
</dbReference>
<dbReference type="OrthoDB" id="61110at2759"/>
<proteinExistence type="predicted"/>
<dbReference type="PANTHER" id="PTHR45982:SF1">
    <property type="entry name" value="REGULATOR OF CHROMOSOME CONDENSATION"/>
    <property type="match status" value="1"/>
</dbReference>
<dbReference type="PROSITE" id="PS50012">
    <property type="entry name" value="RCC1_3"/>
    <property type="match status" value="1"/>
</dbReference>
<feature type="repeat" description="RCC1" evidence="1">
    <location>
        <begin position="27"/>
        <end position="74"/>
    </location>
</feature>
<evidence type="ECO:0000256" key="1">
    <source>
        <dbReference type="PROSITE-ProRule" id="PRU00235"/>
    </source>
</evidence>
<feature type="domain" description="BTB" evidence="2">
    <location>
        <begin position="291"/>
        <end position="361"/>
    </location>
</feature>
<dbReference type="PROSITE" id="PS50097">
    <property type="entry name" value="BTB"/>
    <property type="match status" value="1"/>
</dbReference>
<protein>
    <recommendedName>
        <fullName evidence="2">BTB domain-containing protein</fullName>
    </recommendedName>
</protein>
<dbReference type="Pfam" id="PF00415">
    <property type="entry name" value="RCC1"/>
    <property type="match status" value="1"/>
</dbReference>
<dbReference type="SUPFAM" id="SSF54695">
    <property type="entry name" value="POZ domain"/>
    <property type="match status" value="1"/>
</dbReference>
<sequence>MELKLLNGMDFRLEEGGTHMVALNSLGQLFAWGSNNFGQIGIGTITECEHINYVMDNIVEMSCGYSHTIALTNDGQVYFWGSISKDLVHANPFRFTRLDHIKIIAIASHRHESLIRSCDDEFFIIGKIDDNVYDLIKLDIRLSDSSKIKQIFGVNHNFFSLSDDGIIHKWQRISNKSKISLETLGKTRKKFLYNGGGNGFREPEENVSKINEIIVVKNYEKYDEFITILDDGYCKWRNISIWLTSISDTIGMTILSPFVISPSYLISLNNFNDCSIEKNDDENNNGDGDSSFIRLKINDRILYIHRSYLMERSEYFRRMFIEYGRTIKNGDTIIINDNDYPFPVYYYYLRYLYTDTLIVERDLIGKLFELAVENDEYDLKARLAHHYHDDEHNFTFLNFFTHSR</sequence>
<dbReference type="SUPFAM" id="SSF50985">
    <property type="entry name" value="RCC1/BLIP-II"/>
    <property type="match status" value="1"/>
</dbReference>
<comment type="caution">
    <text evidence="3">The sequence shown here is derived from an EMBL/GenBank/DDBJ whole genome shotgun (WGS) entry which is preliminary data.</text>
</comment>
<evidence type="ECO:0000259" key="2">
    <source>
        <dbReference type="PROSITE" id="PS50097"/>
    </source>
</evidence>
<dbReference type="Gene3D" id="3.30.710.10">
    <property type="entry name" value="Potassium Channel Kv1.1, Chain A"/>
    <property type="match status" value="1"/>
</dbReference>
<accession>A0A1Y3AU59</accession>